<dbReference type="GO" id="GO:0008897">
    <property type="term" value="F:holo-[acyl-carrier-protein] synthase activity"/>
    <property type="evidence" value="ECO:0007669"/>
    <property type="project" value="InterPro"/>
</dbReference>
<dbReference type="InterPro" id="IPR008278">
    <property type="entry name" value="4-PPantetheinyl_Trfase_dom"/>
</dbReference>
<keyword evidence="2" id="KW-0808">Transferase</keyword>
<comment type="similarity">
    <text evidence="1">Belongs to the P-Pant transferase superfamily. Gsp/Sfp/HetI/AcpT family.</text>
</comment>
<dbReference type="GO" id="GO:0000287">
    <property type="term" value="F:magnesium ion binding"/>
    <property type="evidence" value="ECO:0007669"/>
    <property type="project" value="InterPro"/>
</dbReference>
<dbReference type="EMBL" id="PTLS01000005">
    <property type="protein sequence ID" value="RMX27015.1"/>
    <property type="molecule type" value="Genomic_DNA"/>
</dbReference>
<dbReference type="GO" id="GO:0019878">
    <property type="term" value="P:lysine biosynthetic process via aminoadipic acid"/>
    <property type="evidence" value="ECO:0007669"/>
    <property type="project" value="TreeGrafter"/>
</dbReference>
<feature type="domain" description="4'-phosphopantetheinyl transferase" evidence="3">
    <location>
        <begin position="123"/>
        <end position="208"/>
    </location>
</feature>
<dbReference type="PANTHER" id="PTHR12215">
    <property type="entry name" value="PHOSPHOPANTETHEINE TRANSFERASE"/>
    <property type="match status" value="1"/>
</dbReference>
<gene>
    <name evidence="4" type="ORF">C5O77_00130</name>
</gene>
<dbReference type="GO" id="GO:0005829">
    <property type="term" value="C:cytosol"/>
    <property type="evidence" value="ECO:0007669"/>
    <property type="project" value="TreeGrafter"/>
</dbReference>
<keyword evidence="4" id="KW-0614">Plasmid</keyword>
<organism evidence="4">
    <name type="scientific">Limosilactobacillus reuteri</name>
    <name type="common">Lactobacillus reuteri</name>
    <dbReference type="NCBI Taxonomy" id="1598"/>
    <lineage>
        <taxon>Bacteria</taxon>
        <taxon>Bacillati</taxon>
        <taxon>Bacillota</taxon>
        <taxon>Bacilli</taxon>
        <taxon>Lactobacillales</taxon>
        <taxon>Lactobacillaceae</taxon>
        <taxon>Limosilactobacillus</taxon>
    </lineage>
</organism>
<dbReference type="RefSeq" id="WP_124215880.1">
    <property type="nucleotide sequence ID" value="NZ_CM011639.1"/>
</dbReference>
<dbReference type="InterPro" id="IPR050559">
    <property type="entry name" value="P-Pant_transferase_sf"/>
</dbReference>
<evidence type="ECO:0000256" key="1">
    <source>
        <dbReference type="ARBA" id="ARBA00010990"/>
    </source>
</evidence>
<evidence type="ECO:0000259" key="3">
    <source>
        <dbReference type="Pfam" id="PF01648"/>
    </source>
</evidence>
<proteinExistence type="inferred from homology"/>
<comment type="caution">
    <text evidence="4">The sequence shown here is derived from an EMBL/GenBank/DDBJ whole genome shotgun (WGS) entry which is preliminary data.</text>
</comment>
<evidence type="ECO:0000256" key="2">
    <source>
        <dbReference type="ARBA" id="ARBA00022679"/>
    </source>
</evidence>
<sequence length="228" mass="26711">MIWINKIKRSKRFFPVEYQLYEVERLTDRNYQYLEKFLTIPEKKGKQYHSKNKKVFRNYLLGRIICKSLLSQKLNLDPHKISILANQDGVPIVYTARLCTDIKVSISHSGNMIFVACVKEKNVGIDCQETKALLNNYNNEFMFTQLEINSIEKRKTALEKLKICTLIWSIKESFVKLQCEGFTKAPACTKIIELEESKVKIKDEDGKVHFLNYSYEFLNGYCLVSIKK</sequence>
<dbReference type="AlphaFoldDB" id="A0A3M6SHX5"/>
<dbReference type="Proteomes" id="UP000276940">
    <property type="component" value="Plasmid pVP-R2lc01"/>
</dbReference>
<dbReference type="Gene3D" id="3.90.470.20">
    <property type="entry name" value="4'-phosphopantetheinyl transferase domain"/>
    <property type="match status" value="2"/>
</dbReference>
<accession>A0A3M6SHX5</accession>
<dbReference type="PANTHER" id="PTHR12215:SF10">
    <property type="entry name" value="L-AMINOADIPATE-SEMIALDEHYDE DEHYDROGENASE-PHOSPHOPANTETHEINYL TRANSFERASE"/>
    <property type="match status" value="1"/>
</dbReference>
<reference evidence="4" key="1">
    <citation type="journal article" date="2018" name="J Appl Environ Microbiol">
        <title>The gut symbionts Lactobacillus reuteri R2lc and 2010 encode a polyketide synthase cluster that activates the mammalian aryl-hydrocarbon receptor.</title>
        <authorList>
            <person name="Ozcam M."/>
            <person name="Roos S."/>
            <person name="Van Pijkeren J.P."/>
        </authorList>
    </citation>
    <scope>NUCLEOTIDE SEQUENCE [LARGE SCALE GENOMIC DNA]</scope>
    <source>
        <strain evidence="4">R2lc</strain>
        <plasmid evidence="4">pVP-R2lc01</plasmid>
    </source>
</reference>
<dbReference type="SUPFAM" id="SSF56214">
    <property type="entry name" value="4'-phosphopantetheinyl transferase"/>
    <property type="match status" value="2"/>
</dbReference>
<dbReference type="InterPro" id="IPR037143">
    <property type="entry name" value="4-PPantetheinyl_Trfase_dom_sf"/>
</dbReference>
<dbReference type="Pfam" id="PF01648">
    <property type="entry name" value="ACPS"/>
    <property type="match status" value="1"/>
</dbReference>
<evidence type="ECO:0000313" key="4">
    <source>
        <dbReference type="EMBL" id="RMX27015.1"/>
    </source>
</evidence>
<name>A0A3M6SHX5_LIMRT</name>
<geneLocation type="plasmid" evidence="4">
    <name>pVP-R2lc01</name>
</geneLocation>
<protein>
    <recommendedName>
        <fullName evidence="3">4'-phosphopantetheinyl transferase domain-containing protein</fullName>
    </recommendedName>
</protein>